<evidence type="ECO:0000256" key="3">
    <source>
        <dbReference type="ARBA" id="ARBA00022448"/>
    </source>
</evidence>
<evidence type="ECO:0000256" key="1">
    <source>
        <dbReference type="ARBA" id="ARBA00004127"/>
    </source>
</evidence>
<dbReference type="GO" id="GO:0005886">
    <property type="term" value="C:plasma membrane"/>
    <property type="evidence" value="ECO:0007669"/>
    <property type="project" value="TreeGrafter"/>
</dbReference>
<reference evidence="10 11" key="1">
    <citation type="journal article" date="2018" name="MBio">
        <title>Comparative Genomics Reveals the Core Gene Toolbox for the Fungus-Insect Symbiosis.</title>
        <authorList>
            <person name="Wang Y."/>
            <person name="Stata M."/>
            <person name="Wang W."/>
            <person name="Stajich J.E."/>
            <person name="White M.M."/>
            <person name="Moncalvo J.M."/>
        </authorList>
    </citation>
    <scope>NUCLEOTIDE SEQUENCE [LARGE SCALE GENOMIC DNA]</scope>
    <source>
        <strain evidence="10 11">SC-DP-2</strain>
    </source>
</reference>
<keyword evidence="6 8" id="KW-0472">Membrane</keyword>
<dbReference type="PANTHER" id="PTHR23501">
    <property type="entry name" value="MAJOR FACILITATOR SUPERFAMILY"/>
    <property type="match status" value="1"/>
</dbReference>
<dbReference type="InterPro" id="IPR036259">
    <property type="entry name" value="MFS_trans_sf"/>
</dbReference>
<evidence type="ECO:0000256" key="5">
    <source>
        <dbReference type="ARBA" id="ARBA00022989"/>
    </source>
</evidence>
<dbReference type="AlphaFoldDB" id="A0A2T9ZDP8"/>
<dbReference type="InterPro" id="IPR011701">
    <property type="entry name" value="MFS"/>
</dbReference>
<dbReference type="InterPro" id="IPR020846">
    <property type="entry name" value="MFS_dom"/>
</dbReference>
<feature type="transmembrane region" description="Helical" evidence="8">
    <location>
        <begin position="509"/>
        <end position="532"/>
    </location>
</feature>
<feature type="transmembrane region" description="Helical" evidence="8">
    <location>
        <begin position="51"/>
        <end position="72"/>
    </location>
</feature>
<keyword evidence="5 8" id="KW-1133">Transmembrane helix</keyword>
<name>A0A2T9ZDP8_9FUNG</name>
<feature type="transmembrane region" description="Helical" evidence="8">
    <location>
        <begin position="241"/>
        <end position="260"/>
    </location>
</feature>
<feature type="transmembrane region" description="Helical" evidence="8">
    <location>
        <begin position="342"/>
        <end position="366"/>
    </location>
</feature>
<feature type="transmembrane region" description="Helical" evidence="8">
    <location>
        <begin position="433"/>
        <end position="456"/>
    </location>
</feature>
<feature type="transmembrane region" description="Helical" evidence="8">
    <location>
        <begin position="400"/>
        <end position="421"/>
    </location>
</feature>
<keyword evidence="11" id="KW-1185">Reference proteome</keyword>
<feature type="domain" description="Major facilitator superfamily (MFS) profile" evidence="9">
    <location>
        <begin position="47"/>
        <end position="537"/>
    </location>
</feature>
<gene>
    <name evidence="10" type="ORF">BB560_002870</name>
</gene>
<feature type="transmembrane region" description="Helical" evidence="8">
    <location>
        <begin position="84"/>
        <end position="100"/>
    </location>
</feature>
<comment type="similarity">
    <text evidence="2">Belongs to the major facilitator superfamily.</text>
</comment>
<feature type="region of interest" description="Disordered" evidence="7">
    <location>
        <begin position="1"/>
        <end position="37"/>
    </location>
</feature>
<dbReference type="CDD" id="cd17502">
    <property type="entry name" value="MFS_Azr1_MDR_like"/>
    <property type="match status" value="1"/>
</dbReference>
<dbReference type="PANTHER" id="PTHR23501:SF191">
    <property type="entry name" value="VACUOLAR BASIC AMINO ACID TRANSPORTER 4"/>
    <property type="match status" value="1"/>
</dbReference>
<evidence type="ECO:0000313" key="10">
    <source>
        <dbReference type="EMBL" id="PVV02672.1"/>
    </source>
</evidence>
<dbReference type="Proteomes" id="UP000245609">
    <property type="component" value="Unassembled WGS sequence"/>
</dbReference>
<evidence type="ECO:0000256" key="2">
    <source>
        <dbReference type="ARBA" id="ARBA00008335"/>
    </source>
</evidence>
<dbReference type="GO" id="GO:0022857">
    <property type="term" value="F:transmembrane transporter activity"/>
    <property type="evidence" value="ECO:0007669"/>
    <property type="project" value="InterPro"/>
</dbReference>
<dbReference type="Gene3D" id="1.20.1720.10">
    <property type="entry name" value="Multidrug resistance protein D"/>
    <property type="match status" value="1"/>
</dbReference>
<dbReference type="PRINTS" id="PR01036">
    <property type="entry name" value="TCRTETB"/>
</dbReference>
<organism evidence="10 11">
    <name type="scientific">Smittium megazygosporum</name>
    <dbReference type="NCBI Taxonomy" id="133381"/>
    <lineage>
        <taxon>Eukaryota</taxon>
        <taxon>Fungi</taxon>
        <taxon>Fungi incertae sedis</taxon>
        <taxon>Zoopagomycota</taxon>
        <taxon>Kickxellomycotina</taxon>
        <taxon>Harpellomycetes</taxon>
        <taxon>Harpellales</taxon>
        <taxon>Legeriomycetaceae</taxon>
        <taxon>Smittium</taxon>
    </lineage>
</organism>
<feature type="transmembrane region" description="Helical" evidence="8">
    <location>
        <begin position="306"/>
        <end position="330"/>
    </location>
</feature>
<dbReference type="Gene3D" id="1.20.1250.20">
    <property type="entry name" value="MFS general substrate transporter like domains"/>
    <property type="match status" value="1"/>
</dbReference>
<dbReference type="GO" id="GO:0012505">
    <property type="term" value="C:endomembrane system"/>
    <property type="evidence" value="ECO:0007669"/>
    <property type="project" value="UniProtKB-SubCell"/>
</dbReference>
<feature type="transmembrane region" description="Helical" evidence="8">
    <location>
        <begin position="139"/>
        <end position="158"/>
    </location>
</feature>
<dbReference type="FunFam" id="1.20.1720.10:FF:000013">
    <property type="entry name" value="Related to multidrug resistance proteins"/>
    <property type="match status" value="1"/>
</dbReference>
<dbReference type="SUPFAM" id="SSF103473">
    <property type="entry name" value="MFS general substrate transporter"/>
    <property type="match status" value="1"/>
</dbReference>
<accession>A0A2T9ZDP8</accession>
<feature type="transmembrane region" description="Helical" evidence="8">
    <location>
        <begin position="170"/>
        <end position="191"/>
    </location>
</feature>
<sequence length="555" mass="60342">MATDSKITINSSAVSTESPVSIESNEKVKQDSTPPVPELSERQKYMATASLCLAIFIAGLDNTILATSLPTISNHFNDFTKSSWIITANLVTTTCFQPLYGKISDIFGHREAFILAIAIFIISSIISGLAQSITMLICSRALSGIGGAGITVMVQIIISQIISLRERGKYSGFIGVSWGLSSVVGPLLGGYFTDKVSWRWCFFINVPIGVITGTAVLILIKLPHPQGTWKSKVKRIDFVGITLLLIGLILILLALNFGGVKFAWNSAPTICLLVFGVVIIAAFAYHQYRYPPEPIIPVRMLSIRNFWAVISAQFCLGFTFYCLIFFLPLFDSVIYDGSASQSGLFLLPFVVSLVVLSVITGILMTITGKYRMFFRMGSFLVALGTGLMISIHVGTKKFHFIIFMILAGFGNGMTNQSLLVCVQASVPKKAIGIATSTAVFIRTFSGAIGVAIISAVQRTVFSNKVQLIANEYPQSKQSILSVVDDSSVIQNQSLISSAIRSKILLGYSVSFRVVFIILAAMASLCFVFTLFTQHNHLSRPSKPTTTTLTKTSEEV</sequence>
<feature type="compositionally biased region" description="Polar residues" evidence="7">
    <location>
        <begin position="1"/>
        <end position="23"/>
    </location>
</feature>
<evidence type="ECO:0000313" key="11">
    <source>
        <dbReference type="Proteomes" id="UP000245609"/>
    </source>
</evidence>
<dbReference type="PROSITE" id="PS50850">
    <property type="entry name" value="MFS"/>
    <property type="match status" value="1"/>
</dbReference>
<feature type="transmembrane region" description="Helical" evidence="8">
    <location>
        <begin position="112"/>
        <end position="133"/>
    </location>
</feature>
<keyword evidence="3" id="KW-0813">Transport</keyword>
<feature type="transmembrane region" description="Helical" evidence="8">
    <location>
        <begin position="266"/>
        <end position="285"/>
    </location>
</feature>
<evidence type="ECO:0000256" key="6">
    <source>
        <dbReference type="ARBA" id="ARBA00023136"/>
    </source>
</evidence>
<feature type="transmembrane region" description="Helical" evidence="8">
    <location>
        <begin position="373"/>
        <end position="394"/>
    </location>
</feature>
<dbReference type="OrthoDB" id="10021397at2759"/>
<evidence type="ECO:0000256" key="8">
    <source>
        <dbReference type="SAM" id="Phobius"/>
    </source>
</evidence>
<keyword evidence="4 8" id="KW-0812">Transmembrane</keyword>
<dbReference type="EMBL" id="MBFS01000359">
    <property type="protein sequence ID" value="PVV02672.1"/>
    <property type="molecule type" value="Genomic_DNA"/>
</dbReference>
<comment type="subcellular location">
    <subcellularLocation>
        <location evidence="1">Endomembrane system</location>
        <topology evidence="1">Multi-pass membrane protein</topology>
    </subcellularLocation>
</comment>
<evidence type="ECO:0000256" key="7">
    <source>
        <dbReference type="SAM" id="MobiDB-lite"/>
    </source>
</evidence>
<feature type="transmembrane region" description="Helical" evidence="8">
    <location>
        <begin position="197"/>
        <end position="220"/>
    </location>
</feature>
<protein>
    <recommendedName>
        <fullName evidence="9">Major facilitator superfamily (MFS) profile domain-containing protein</fullName>
    </recommendedName>
</protein>
<proteinExistence type="inferred from homology"/>
<evidence type="ECO:0000259" key="9">
    <source>
        <dbReference type="PROSITE" id="PS50850"/>
    </source>
</evidence>
<evidence type="ECO:0000256" key="4">
    <source>
        <dbReference type="ARBA" id="ARBA00022692"/>
    </source>
</evidence>
<dbReference type="Pfam" id="PF07690">
    <property type="entry name" value="MFS_1"/>
    <property type="match status" value="1"/>
</dbReference>
<comment type="caution">
    <text evidence="10">The sequence shown here is derived from an EMBL/GenBank/DDBJ whole genome shotgun (WGS) entry which is preliminary data.</text>
</comment>
<dbReference type="STRING" id="133381.A0A2T9ZDP8"/>